<keyword evidence="7" id="KW-1185">Reference proteome</keyword>
<feature type="domain" description="Flagellin C-terminal" evidence="5">
    <location>
        <begin position="237"/>
        <end position="315"/>
    </location>
</feature>
<dbReference type="GO" id="GO:0009288">
    <property type="term" value="C:bacterial-type flagellum"/>
    <property type="evidence" value="ECO:0007669"/>
    <property type="project" value="UniProtKB-SubCell"/>
</dbReference>
<evidence type="ECO:0000256" key="2">
    <source>
        <dbReference type="ARBA" id="ARBA00023143"/>
    </source>
</evidence>
<proteinExistence type="inferred from homology"/>
<comment type="subcellular location">
    <subcellularLocation>
        <location evidence="3">Secreted</location>
    </subcellularLocation>
    <subcellularLocation>
        <location evidence="3">Bacterial flagellum</location>
    </subcellularLocation>
</comment>
<organism evidence="6 7">
    <name type="scientific">Aliirhizobium smilacinae</name>
    <dbReference type="NCBI Taxonomy" id="1395944"/>
    <lineage>
        <taxon>Bacteria</taxon>
        <taxon>Pseudomonadati</taxon>
        <taxon>Pseudomonadota</taxon>
        <taxon>Alphaproteobacteria</taxon>
        <taxon>Hyphomicrobiales</taxon>
        <taxon>Rhizobiaceae</taxon>
        <taxon>Aliirhizobium</taxon>
    </lineage>
</organism>
<dbReference type="Proteomes" id="UP000311605">
    <property type="component" value="Unassembled WGS sequence"/>
</dbReference>
<dbReference type="RefSeq" id="WP_139675127.1">
    <property type="nucleotide sequence ID" value="NZ_VDMN01000001.1"/>
</dbReference>
<evidence type="ECO:0000313" key="7">
    <source>
        <dbReference type="Proteomes" id="UP000311605"/>
    </source>
</evidence>
<comment type="similarity">
    <text evidence="1 3">Belongs to the bacterial flagellin family.</text>
</comment>
<name>A0A5C4XRI4_9HYPH</name>
<evidence type="ECO:0000313" key="6">
    <source>
        <dbReference type="EMBL" id="TNM66085.1"/>
    </source>
</evidence>
<gene>
    <name evidence="6" type="ORF">FHP24_07665</name>
</gene>
<dbReference type="SUPFAM" id="SSF64518">
    <property type="entry name" value="Phase 1 flagellin"/>
    <property type="match status" value="1"/>
</dbReference>
<dbReference type="Gene3D" id="1.20.1330.10">
    <property type="entry name" value="f41 fragment of flagellin, N-terminal domain"/>
    <property type="match status" value="1"/>
</dbReference>
<evidence type="ECO:0000259" key="5">
    <source>
        <dbReference type="Pfam" id="PF00700"/>
    </source>
</evidence>
<dbReference type="GO" id="GO:0005576">
    <property type="term" value="C:extracellular region"/>
    <property type="evidence" value="ECO:0007669"/>
    <property type="project" value="UniProtKB-SubCell"/>
</dbReference>
<evidence type="ECO:0000256" key="1">
    <source>
        <dbReference type="ARBA" id="ARBA00005709"/>
    </source>
</evidence>
<dbReference type="PANTHER" id="PTHR42792:SF2">
    <property type="entry name" value="FLAGELLIN"/>
    <property type="match status" value="1"/>
</dbReference>
<evidence type="ECO:0000256" key="3">
    <source>
        <dbReference type="RuleBase" id="RU362073"/>
    </source>
</evidence>
<keyword evidence="6" id="KW-0966">Cell projection</keyword>
<keyword evidence="3" id="KW-0964">Secreted</keyword>
<sequence length="321" mass="33828">MSKIMTVGYVQSALQTLLFASDNLEETQKRTASGLEVASAADNAGYWSAATNMTSDQSVLGSIGDALNLGASKLDTAYGAVTSSISILDEITSQLVTAYEEGTDRDALNARIGSLKENLSSVLQAATFSGDNWLYNSDEVLGASKSIPTAFQRSVSGAVSLSYVSVETADTTLIDSANANRGLLTASIDANTLNSDGTSTPRNYYLLDVDSTVATTGTQIAVSDATSSSELDDMIVVIGHLTDKLNQLASNLGTVSSRVDQQTGFVKSLQDVLDKGVGRLVDADMEEESTKLAAYQTQQSLSVQLLSLLNSHQQSSRVLFS</sequence>
<dbReference type="AlphaFoldDB" id="A0A5C4XRI4"/>
<dbReference type="Pfam" id="PF00700">
    <property type="entry name" value="Flagellin_C"/>
    <property type="match status" value="1"/>
</dbReference>
<dbReference type="InterPro" id="IPR001029">
    <property type="entry name" value="Flagellin_N"/>
</dbReference>
<keyword evidence="6" id="KW-0969">Cilium</keyword>
<feature type="domain" description="Flagellin N-terminal" evidence="4">
    <location>
        <begin position="10"/>
        <end position="136"/>
    </location>
</feature>
<keyword evidence="2 3" id="KW-0975">Bacterial flagellum</keyword>
<accession>A0A5C4XRI4</accession>
<comment type="function">
    <text evidence="3">Flagellin is the subunit protein which polymerizes to form the filaments of bacterial flagella.</text>
</comment>
<protein>
    <recommendedName>
        <fullName evidence="3">Flagellin</fullName>
    </recommendedName>
</protein>
<dbReference type="EMBL" id="VDMN01000001">
    <property type="protein sequence ID" value="TNM66085.1"/>
    <property type="molecule type" value="Genomic_DNA"/>
</dbReference>
<comment type="caution">
    <text evidence="6">The sequence shown here is derived from an EMBL/GenBank/DDBJ whole genome shotgun (WGS) entry which is preliminary data.</text>
</comment>
<dbReference type="GO" id="GO:0005198">
    <property type="term" value="F:structural molecule activity"/>
    <property type="evidence" value="ECO:0007669"/>
    <property type="project" value="UniProtKB-UniRule"/>
</dbReference>
<dbReference type="Pfam" id="PF00669">
    <property type="entry name" value="Flagellin_N"/>
    <property type="match status" value="1"/>
</dbReference>
<dbReference type="InterPro" id="IPR046358">
    <property type="entry name" value="Flagellin_C"/>
</dbReference>
<dbReference type="InterPro" id="IPR001492">
    <property type="entry name" value="Flagellin"/>
</dbReference>
<dbReference type="PANTHER" id="PTHR42792">
    <property type="entry name" value="FLAGELLIN"/>
    <property type="match status" value="1"/>
</dbReference>
<keyword evidence="6" id="KW-0282">Flagellum</keyword>
<reference evidence="6 7" key="1">
    <citation type="submission" date="2019-06" db="EMBL/GenBank/DDBJ databases">
        <title>The draft genome of Rhizobium smilacinae PTYR-5.</title>
        <authorList>
            <person name="Liu L."/>
            <person name="Li L."/>
            <person name="Zhang X."/>
        </authorList>
    </citation>
    <scope>NUCLEOTIDE SEQUENCE [LARGE SCALE GENOMIC DNA]</scope>
    <source>
        <strain evidence="6 7">PTYR-5</strain>
    </source>
</reference>
<evidence type="ECO:0000259" key="4">
    <source>
        <dbReference type="Pfam" id="PF00669"/>
    </source>
</evidence>
<dbReference type="OrthoDB" id="8328560at2"/>